<evidence type="ECO:0000313" key="4">
    <source>
        <dbReference type="Proteomes" id="UP000307768"/>
    </source>
</evidence>
<dbReference type="InterPro" id="IPR013320">
    <property type="entry name" value="ConA-like_dom_sf"/>
</dbReference>
<dbReference type="Pfam" id="PF07995">
    <property type="entry name" value="GSDH"/>
    <property type="match status" value="1"/>
</dbReference>
<dbReference type="InterPro" id="IPR011042">
    <property type="entry name" value="6-blade_b-propeller_TolB-like"/>
</dbReference>
<dbReference type="SUPFAM" id="SSF49899">
    <property type="entry name" value="Concanavalin A-like lectins/glucanases"/>
    <property type="match status" value="1"/>
</dbReference>
<evidence type="ECO:0000313" key="3">
    <source>
        <dbReference type="EMBL" id="KAA1422568.1"/>
    </source>
</evidence>
<dbReference type="PANTHER" id="PTHR19328">
    <property type="entry name" value="HEDGEHOG-INTERACTING PROTEIN"/>
    <property type="match status" value="1"/>
</dbReference>
<dbReference type="EMBL" id="VDFQ02000004">
    <property type="protein sequence ID" value="KAA1422568.1"/>
    <property type="molecule type" value="Genomic_DNA"/>
</dbReference>
<dbReference type="Gene3D" id="2.120.10.30">
    <property type="entry name" value="TolB, C-terminal domain"/>
    <property type="match status" value="1"/>
</dbReference>
<dbReference type="Proteomes" id="UP000307768">
    <property type="component" value="Unassembled WGS sequence"/>
</dbReference>
<evidence type="ECO:0000259" key="2">
    <source>
        <dbReference type="Pfam" id="PF07995"/>
    </source>
</evidence>
<organism evidence="3 4">
    <name type="scientific">Mumia zhuanghuii</name>
    <dbReference type="NCBI Taxonomy" id="2585211"/>
    <lineage>
        <taxon>Bacteria</taxon>
        <taxon>Bacillati</taxon>
        <taxon>Actinomycetota</taxon>
        <taxon>Actinomycetes</taxon>
        <taxon>Propionibacteriales</taxon>
        <taxon>Nocardioidaceae</taxon>
        <taxon>Mumia</taxon>
    </lineage>
</organism>
<sequence>MDGMTQRRWSLLAAAALVAATMTTATTAATAADPVAPAPLTDPLPEPVMADFGLVVEEVAQFPKSEPTPAPTDPRLMRHARINYLGELPDGSGRLYVPDLNGTLYLMSGGGKHGKPGAPTPYLDLKAEVGADFFSGAGMGSGFGFATWHPDFKKNGKFYTVHTEAFGALTNKTPDLTPQPNTAYHGVIIEWTADDPKASTFSGTHREVLRLGFATRIHGIQQIEFNPTADKRDEDYGLLYVAAGDGGIGVSTDEPQSLATPQGKLLRIDPAGTNSDNGKYGIPASNPFVGTPGAIGEIFSYGYRDPHRFSWDTGGSHRLLLGHIGEKDVEAIYDVKAGDNSGWSEREGSFLFDKNDRCNLYPLPEGDEANGYNYPVAQYDHNPPPGYPCGADVGHAVSGGFVYRGKDVPKLKDKYLFADLVDGRVMYTENREMRRGKPAAQIHELTLFDKQGNEVTTPVLVGDRRVDLRLGRDGDDELYLLAKANGKVWKIVGTKKVKDERDVHPAVAPYMVAHYDFERPRGDVEADRGASGTPISLINGGSDMRVRDGAFAGSKRSIQIREADPAAGELPWKAGIYEDDADGVESLSRFNAAKGITVMGWVKMTGDGPSLNTNTPDPNDRYNAIGLAGVLAGNSDGHGVRALLELIDVNGELRLVALGRRVDTGASQTFAASEDWRTLLPQGEWVHIAATFNYTNGTMALYKNGKPIPGFYTRTDDPWQNAAPGEEVTSATNPRGIKIGGSFPQNGSERNPCNCRMDSLMFLDSSLTKLEVNQQFRRVER</sequence>
<comment type="caution">
    <text evidence="3">The sequence shown here is derived from an EMBL/GenBank/DDBJ whole genome shotgun (WGS) entry which is preliminary data.</text>
</comment>
<protein>
    <recommendedName>
        <fullName evidence="2">Glucose/Sorbosone dehydrogenase domain-containing protein</fullName>
    </recommendedName>
</protein>
<accession>A0A5Q6RX09</accession>
<gene>
    <name evidence="3" type="ORF">FE697_015130</name>
</gene>
<dbReference type="PANTHER" id="PTHR19328:SF75">
    <property type="entry name" value="ALDOSE SUGAR DEHYDROGENASE YLII"/>
    <property type="match status" value="1"/>
</dbReference>
<keyword evidence="1" id="KW-0732">Signal</keyword>
<reference evidence="3 4" key="1">
    <citation type="submission" date="2019-09" db="EMBL/GenBank/DDBJ databases">
        <title>Mumia zhuanghuii sp. nov. isolated from the intestinal contents of plateau pika (Ochotona curzoniae) in the Qinghai-Tibet plateau of China.</title>
        <authorList>
            <person name="Tian Z."/>
        </authorList>
    </citation>
    <scope>NUCLEOTIDE SEQUENCE [LARGE SCALE GENOMIC DNA]</scope>
    <source>
        <strain evidence="4">350</strain>
    </source>
</reference>
<feature type="chain" id="PRO_5024364769" description="Glucose/Sorbosone dehydrogenase domain-containing protein" evidence="1">
    <location>
        <begin position="32"/>
        <end position="781"/>
    </location>
</feature>
<proteinExistence type="predicted"/>
<dbReference type="OrthoDB" id="9770043at2"/>
<evidence type="ECO:0000256" key="1">
    <source>
        <dbReference type="SAM" id="SignalP"/>
    </source>
</evidence>
<feature type="domain" description="Glucose/Sorbosone dehydrogenase" evidence="2">
    <location>
        <begin position="142"/>
        <end position="432"/>
    </location>
</feature>
<feature type="signal peptide" evidence="1">
    <location>
        <begin position="1"/>
        <end position="31"/>
    </location>
</feature>
<dbReference type="InterPro" id="IPR011041">
    <property type="entry name" value="Quinoprot_gluc/sorb_DH_b-prop"/>
</dbReference>
<dbReference type="Gene3D" id="2.60.120.200">
    <property type="match status" value="1"/>
</dbReference>
<dbReference type="InterPro" id="IPR012938">
    <property type="entry name" value="Glc/Sorbosone_DH"/>
</dbReference>
<dbReference type="AlphaFoldDB" id="A0A5Q6RX09"/>
<name>A0A5Q6RX09_9ACTN</name>
<dbReference type="SUPFAM" id="SSF50952">
    <property type="entry name" value="Soluble quinoprotein glucose dehydrogenase"/>
    <property type="match status" value="1"/>
</dbReference>